<dbReference type="AlphaFoldDB" id="A0A7X1I268"/>
<dbReference type="InterPro" id="IPR036366">
    <property type="entry name" value="PGBDSf"/>
</dbReference>
<dbReference type="Proteomes" id="UP000517694">
    <property type="component" value="Unassembled WGS sequence"/>
</dbReference>
<evidence type="ECO:0000256" key="2">
    <source>
        <dbReference type="SAM" id="Phobius"/>
    </source>
</evidence>
<evidence type="ECO:0000259" key="3">
    <source>
        <dbReference type="Pfam" id="PF01471"/>
    </source>
</evidence>
<feature type="compositionally biased region" description="Gly residues" evidence="1">
    <location>
        <begin position="30"/>
        <end position="45"/>
    </location>
</feature>
<dbReference type="InterPro" id="IPR002477">
    <property type="entry name" value="Peptidoglycan-bd-like"/>
</dbReference>
<feature type="transmembrane region" description="Helical" evidence="2">
    <location>
        <begin position="75"/>
        <end position="100"/>
    </location>
</feature>
<dbReference type="Gene3D" id="1.10.101.10">
    <property type="entry name" value="PGBD-like superfamily/PGBD"/>
    <property type="match status" value="1"/>
</dbReference>
<evidence type="ECO:0000313" key="5">
    <source>
        <dbReference type="Proteomes" id="UP000517694"/>
    </source>
</evidence>
<feature type="region of interest" description="Disordered" evidence="1">
    <location>
        <begin position="1"/>
        <end position="72"/>
    </location>
</feature>
<organism evidence="4 5">
    <name type="scientific">Streptomyces mexicanus</name>
    <dbReference type="NCBI Taxonomy" id="178566"/>
    <lineage>
        <taxon>Bacteria</taxon>
        <taxon>Bacillati</taxon>
        <taxon>Actinomycetota</taxon>
        <taxon>Actinomycetes</taxon>
        <taxon>Kitasatosporales</taxon>
        <taxon>Streptomycetaceae</taxon>
        <taxon>Streptomyces</taxon>
    </lineage>
</organism>
<feature type="domain" description="Peptidoglycan binding-like" evidence="3">
    <location>
        <begin position="211"/>
        <end position="269"/>
    </location>
</feature>
<keyword evidence="5" id="KW-1185">Reference proteome</keyword>
<protein>
    <submittedName>
        <fullName evidence="4">Peptidoglycan-binding protein</fullName>
    </submittedName>
</protein>
<comment type="caution">
    <text evidence="4">The sequence shown here is derived from an EMBL/GenBank/DDBJ whole genome shotgun (WGS) entry which is preliminary data.</text>
</comment>
<dbReference type="EMBL" id="JACMHY010000008">
    <property type="protein sequence ID" value="MBC2867439.1"/>
    <property type="molecule type" value="Genomic_DNA"/>
</dbReference>
<accession>A0A7X1I268</accession>
<keyword evidence="2" id="KW-1133">Transmembrane helix</keyword>
<reference evidence="4 5" key="1">
    <citation type="submission" date="2020-08" db="EMBL/GenBank/DDBJ databases">
        <title>Whole-Genome Sequence of French Clinical Streptomyces mexicanus Strain Q0842.</title>
        <authorList>
            <person name="Boxberger M."/>
            <person name="La Scola B."/>
        </authorList>
    </citation>
    <scope>NUCLEOTIDE SEQUENCE [LARGE SCALE GENOMIC DNA]</scope>
    <source>
        <strain evidence="4 5">Marseille-Q0842</strain>
    </source>
</reference>
<feature type="compositionally biased region" description="Pro residues" evidence="1">
    <location>
        <begin position="8"/>
        <end position="17"/>
    </location>
</feature>
<proteinExistence type="predicted"/>
<sequence length="276" mass="27452">MALRPVRLPTPPAPQPGAPSASDLSLFEAGGEGTGAGKQSGGGTERLGPEPDAGPHSGPDTEAARRGRGRRRPAALLAVSAAVVAVVAAAGYAGGLFSYASPTRDEAAAREVRASIPDAPTPAVSAPSASAPVAPASSAAVPPVTQSPSPTASATPSPSASASASVSQAPPSPSGSSTGTAAAGPPQATGTLRAGETQTPGSGPVLRIGDRGSEVRELQLRLGRLHLYTGRADGVFDRRVEDSVRVYQWARGTTSDGLGVYGPATRRSLESETSRP</sequence>
<gene>
    <name evidence="4" type="ORF">H1R13_21450</name>
</gene>
<dbReference type="Pfam" id="PF01471">
    <property type="entry name" value="PG_binding_1"/>
    <property type="match status" value="1"/>
</dbReference>
<keyword evidence="2" id="KW-0472">Membrane</keyword>
<keyword evidence="2" id="KW-0812">Transmembrane</keyword>
<dbReference type="InterPro" id="IPR036365">
    <property type="entry name" value="PGBD-like_sf"/>
</dbReference>
<name>A0A7X1I268_9ACTN</name>
<feature type="compositionally biased region" description="Low complexity" evidence="1">
    <location>
        <begin position="121"/>
        <end position="191"/>
    </location>
</feature>
<feature type="compositionally biased region" description="Basic and acidic residues" evidence="1">
    <location>
        <begin position="103"/>
        <end position="113"/>
    </location>
</feature>
<evidence type="ECO:0000256" key="1">
    <source>
        <dbReference type="SAM" id="MobiDB-lite"/>
    </source>
</evidence>
<feature type="region of interest" description="Disordered" evidence="1">
    <location>
        <begin position="103"/>
        <end position="211"/>
    </location>
</feature>
<dbReference type="SUPFAM" id="SSF47090">
    <property type="entry name" value="PGBD-like"/>
    <property type="match status" value="1"/>
</dbReference>
<evidence type="ECO:0000313" key="4">
    <source>
        <dbReference type="EMBL" id="MBC2867439.1"/>
    </source>
</evidence>